<evidence type="ECO:0000313" key="2">
    <source>
        <dbReference type="Proteomes" id="UP000015106"/>
    </source>
</evidence>
<dbReference type="Gramene" id="TuG1812G0700005113.01.T01">
    <property type="protein sequence ID" value="TuG1812G0700005113.01.T01.cds299965"/>
    <property type="gene ID" value="TuG1812G0700005113.01"/>
</dbReference>
<name>A0A8R7V928_TRIUA</name>
<accession>A0A8R7V928</accession>
<dbReference type="AlphaFoldDB" id="A0A8R7V928"/>
<proteinExistence type="predicted"/>
<reference evidence="1" key="3">
    <citation type="submission" date="2022-06" db="UniProtKB">
        <authorList>
            <consortium name="EnsemblPlants"/>
        </authorList>
    </citation>
    <scope>IDENTIFICATION</scope>
</reference>
<sequence length="67" mass="7265">MYSDTMTTNPSRWLSELGGVICFQSSHVPFVSSPPKKKTPATASDCVTIAFSFLTREARSPSTALKP</sequence>
<dbReference type="Proteomes" id="UP000015106">
    <property type="component" value="Chromosome 7"/>
</dbReference>
<dbReference type="EnsemblPlants" id="TuG1812G0700005113.01.T01">
    <property type="protein sequence ID" value="TuG1812G0700005113.01.T01.cds299965"/>
    <property type="gene ID" value="TuG1812G0700005113.01"/>
</dbReference>
<organism evidence="1 2">
    <name type="scientific">Triticum urartu</name>
    <name type="common">Red wild einkorn</name>
    <name type="synonym">Crithodium urartu</name>
    <dbReference type="NCBI Taxonomy" id="4572"/>
    <lineage>
        <taxon>Eukaryota</taxon>
        <taxon>Viridiplantae</taxon>
        <taxon>Streptophyta</taxon>
        <taxon>Embryophyta</taxon>
        <taxon>Tracheophyta</taxon>
        <taxon>Spermatophyta</taxon>
        <taxon>Magnoliopsida</taxon>
        <taxon>Liliopsida</taxon>
        <taxon>Poales</taxon>
        <taxon>Poaceae</taxon>
        <taxon>BOP clade</taxon>
        <taxon>Pooideae</taxon>
        <taxon>Triticodae</taxon>
        <taxon>Triticeae</taxon>
        <taxon>Triticinae</taxon>
        <taxon>Triticum</taxon>
    </lineage>
</organism>
<keyword evidence="2" id="KW-1185">Reference proteome</keyword>
<evidence type="ECO:0000313" key="1">
    <source>
        <dbReference type="EnsemblPlants" id="TuG1812G0700005113.01.T01.cds299965"/>
    </source>
</evidence>
<reference evidence="2" key="1">
    <citation type="journal article" date="2013" name="Nature">
        <title>Draft genome of the wheat A-genome progenitor Triticum urartu.</title>
        <authorList>
            <person name="Ling H.Q."/>
            <person name="Zhao S."/>
            <person name="Liu D."/>
            <person name="Wang J."/>
            <person name="Sun H."/>
            <person name="Zhang C."/>
            <person name="Fan H."/>
            <person name="Li D."/>
            <person name="Dong L."/>
            <person name="Tao Y."/>
            <person name="Gao C."/>
            <person name="Wu H."/>
            <person name="Li Y."/>
            <person name="Cui Y."/>
            <person name="Guo X."/>
            <person name="Zheng S."/>
            <person name="Wang B."/>
            <person name="Yu K."/>
            <person name="Liang Q."/>
            <person name="Yang W."/>
            <person name="Lou X."/>
            <person name="Chen J."/>
            <person name="Feng M."/>
            <person name="Jian J."/>
            <person name="Zhang X."/>
            <person name="Luo G."/>
            <person name="Jiang Y."/>
            <person name="Liu J."/>
            <person name="Wang Z."/>
            <person name="Sha Y."/>
            <person name="Zhang B."/>
            <person name="Wu H."/>
            <person name="Tang D."/>
            <person name="Shen Q."/>
            <person name="Xue P."/>
            <person name="Zou S."/>
            <person name="Wang X."/>
            <person name="Liu X."/>
            <person name="Wang F."/>
            <person name="Yang Y."/>
            <person name="An X."/>
            <person name="Dong Z."/>
            <person name="Zhang K."/>
            <person name="Zhang X."/>
            <person name="Luo M.C."/>
            <person name="Dvorak J."/>
            <person name="Tong Y."/>
            <person name="Wang J."/>
            <person name="Yang H."/>
            <person name="Li Z."/>
            <person name="Wang D."/>
            <person name="Zhang A."/>
            <person name="Wang J."/>
        </authorList>
    </citation>
    <scope>NUCLEOTIDE SEQUENCE</scope>
    <source>
        <strain evidence="2">cv. G1812</strain>
    </source>
</reference>
<reference evidence="1" key="2">
    <citation type="submission" date="2018-03" db="EMBL/GenBank/DDBJ databases">
        <title>The Triticum urartu genome reveals the dynamic nature of wheat genome evolution.</title>
        <authorList>
            <person name="Ling H."/>
            <person name="Ma B."/>
            <person name="Shi X."/>
            <person name="Liu H."/>
            <person name="Dong L."/>
            <person name="Sun H."/>
            <person name="Cao Y."/>
            <person name="Gao Q."/>
            <person name="Zheng S."/>
            <person name="Li Y."/>
            <person name="Yu Y."/>
            <person name="Du H."/>
            <person name="Qi M."/>
            <person name="Li Y."/>
            <person name="Yu H."/>
            <person name="Cui Y."/>
            <person name="Wang N."/>
            <person name="Chen C."/>
            <person name="Wu H."/>
            <person name="Zhao Y."/>
            <person name="Zhang J."/>
            <person name="Li Y."/>
            <person name="Zhou W."/>
            <person name="Zhang B."/>
            <person name="Hu W."/>
            <person name="Eijk M."/>
            <person name="Tang J."/>
            <person name="Witsenboer H."/>
            <person name="Zhao S."/>
            <person name="Li Z."/>
            <person name="Zhang A."/>
            <person name="Wang D."/>
            <person name="Liang C."/>
        </authorList>
    </citation>
    <scope>NUCLEOTIDE SEQUENCE [LARGE SCALE GENOMIC DNA]</scope>
    <source>
        <strain evidence="1">cv. G1812</strain>
    </source>
</reference>
<protein>
    <submittedName>
        <fullName evidence="1">Uncharacterized protein</fullName>
    </submittedName>
</protein>